<evidence type="ECO:0000313" key="2">
    <source>
        <dbReference type="EMBL" id="CAG9126528.1"/>
    </source>
</evidence>
<dbReference type="Proteomes" id="UP000653454">
    <property type="component" value="Unassembled WGS sequence"/>
</dbReference>
<name>A0A8S4FE75_PLUXY</name>
<feature type="region of interest" description="Disordered" evidence="1">
    <location>
        <begin position="1"/>
        <end position="20"/>
    </location>
</feature>
<keyword evidence="3" id="KW-1185">Reference proteome</keyword>
<feature type="compositionally biased region" description="Pro residues" evidence="1">
    <location>
        <begin position="1"/>
        <end position="13"/>
    </location>
</feature>
<reference evidence="2" key="1">
    <citation type="submission" date="2020-11" db="EMBL/GenBank/DDBJ databases">
        <authorList>
            <person name="Whiteford S."/>
        </authorList>
    </citation>
    <scope>NUCLEOTIDE SEQUENCE</scope>
</reference>
<gene>
    <name evidence="2" type="ORF">PLXY2_LOCUS8685</name>
</gene>
<evidence type="ECO:0000313" key="3">
    <source>
        <dbReference type="Proteomes" id="UP000653454"/>
    </source>
</evidence>
<sequence length="306" mass="34067">MAAPAPPPPPPGADGPTTDNRDLKVIVNWQPYEQRDHTIQQRSFEQDGAYVQLKEALLQAVSTCTELADTRPAADKRGQAEALRTLLARLGEHYEKCQQKYDKKEATGLSVPLPSRIIALVNSPVPYRELYVGMFTIVADLSLNQFDDAAAQCERVQRLVERSVELLSQSLTERFSCDDPGWVMREALEDMANYCEFIGFISYAIGLCSELLAPASQKKKKKTGQSPAELRAAAAARALNDATLASLATLDNIFELWPQYVVTSTPLIADYKCPVEERLKSGHAEMLTDIRNILKKKTKHLKSLFQ</sequence>
<organism evidence="2 3">
    <name type="scientific">Plutella xylostella</name>
    <name type="common">Diamondback moth</name>
    <name type="synonym">Plutella maculipennis</name>
    <dbReference type="NCBI Taxonomy" id="51655"/>
    <lineage>
        <taxon>Eukaryota</taxon>
        <taxon>Metazoa</taxon>
        <taxon>Ecdysozoa</taxon>
        <taxon>Arthropoda</taxon>
        <taxon>Hexapoda</taxon>
        <taxon>Insecta</taxon>
        <taxon>Pterygota</taxon>
        <taxon>Neoptera</taxon>
        <taxon>Endopterygota</taxon>
        <taxon>Lepidoptera</taxon>
        <taxon>Glossata</taxon>
        <taxon>Ditrysia</taxon>
        <taxon>Yponomeutoidea</taxon>
        <taxon>Plutellidae</taxon>
        <taxon>Plutella</taxon>
    </lineage>
</organism>
<protein>
    <submittedName>
        <fullName evidence="2">(diamondback moth) hypothetical protein</fullName>
    </submittedName>
</protein>
<evidence type="ECO:0000256" key="1">
    <source>
        <dbReference type="SAM" id="MobiDB-lite"/>
    </source>
</evidence>
<proteinExistence type="predicted"/>
<accession>A0A8S4FE75</accession>
<dbReference type="AlphaFoldDB" id="A0A8S4FE75"/>
<comment type="caution">
    <text evidence="2">The sequence shown here is derived from an EMBL/GenBank/DDBJ whole genome shotgun (WGS) entry which is preliminary data.</text>
</comment>
<dbReference type="EMBL" id="CAJHNJ030000032">
    <property type="protein sequence ID" value="CAG9126528.1"/>
    <property type="molecule type" value="Genomic_DNA"/>
</dbReference>